<dbReference type="GO" id="GO:0005762">
    <property type="term" value="C:mitochondrial large ribosomal subunit"/>
    <property type="evidence" value="ECO:0007669"/>
    <property type="project" value="TreeGrafter"/>
</dbReference>
<dbReference type="InterPro" id="IPR026569">
    <property type="entry name" value="Ribosomal_bL28"/>
</dbReference>
<organism evidence="6 7">
    <name type="scientific">Coccomyxa subellipsoidea (strain C-169)</name>
    <name type="common">Green microalga</name>
    <dbReference type="NCBI Taxonomy" id="574566"/>
    <lineage>
        <taxon>Eukaryota</taxon>
        <taxon>Viridiplantae</taxon>
        <taxon>Chlorophyta</taxon>
        <taxon>core chlorophytes</taxon>
        <taxon>Trebouxiophyceae</taxon>
        <taxon>Trebouxiophyceae incertae sedis</taxon>
        <taxon>Coccomyxaceae</taxon>
        <taxon>Coccomyxa</taxon>
        <taxon>Coccomyxa subellipsoidea</taxon>
    </lineage>
</organism>
<evidence type="ECO:0000256" key="1">
    <source>
        <dbReference type="ARBA" id="ARBA00008760"/>
    </source>
</evidence>
<comment type="caution">
    <text evidence="6">The sequence shown here is derived from an EMBL/GenBank/DDBJ whole genome shotgun (WGS) entry which is preliminary data.</text>
</comment>
<dbReference type="AlphaFoldDB" id="I0Z8C5"/>
<comment type="similarity">
    <text evidence="1">Belongs to the bacterial ribosomal protein bL28 family.</text>
</comment>
<dbReference type="PANTHER" id="PTHR13528:SF2">
    <property type="entry name" value="LARGE RIBOSOMAL SUBUNIT PROTEIN BL28M"/>
    <property type="match status" value="1"/>
</dbReference>
<dbReference type="PANTHER" id="PTHR13528">
    <property type="entry name" value="39S RIBOSOMAL PROTEIN L28, MITOCHONDRIAL"/>
    <property type="match status" value="1"/>
</dbReference>
<evidence type="ECO:0000256" key="2">
    <source>
        <dbReference type="ARBA" id="ARBA00022980"/>
    </source>
</evidence>
<dbReference type="GeneID" id="17044903"/>
<keyword evidence="3" id="KW-0687">Ribonucleoprotein</keyword>
<sequence length="200" mass="21818">MAGAAVQAARTLMKRSRRGLFAGKTVLSGNNVSEDGGNRTRRIWKPNVQRKALYSEALDRMVRLNVTTAAMRTIDKYGGLDAYLLGTTDEKLASDVGSELKQQIKATLAMQRQPHGIGVPSEPATFAARGSEASSSSAQPGESRERSGSEQNGDGNSAAVAPRRVRPDLVEKIEQKTRWDGSVTQAIKKIYRRPVWTYTP</sequence>
<dbReference type="InterPro" id="IPR034704">
    <property type="entry name" value="Ribosomal_bL28/bL31-like_sf"/>
</dbReference>
<evidence type="ECO:0000256" key="4">
    <source>
        <dbReference type="ARBA" id="ARBA00035269"/>
    </source>
</evidence>
<dbReference type="HAMAP" id="MF_00373">
    <property type="entry name" value="Ribosomal_bL28"/>
    <property type="match status" value="1"/>
</dbReference>
<reference evidence="6 7" key="1">
    <citation type="journal article" date="2012" name="Genome Biol.">
        <title>The genome of the polar eukaryotic microalga coccomyxa subellipsoidea reveals traits of cold adaptation.</title>
        <authorList>
            <person name="Blanc G."/>
            <person name="Agarkova I."/>
            <person name="Grimwood J."/>
            <person name="Kuo A."/>
            <person name="Brueggeman A."/>
            <person name="Dunigan D."/>
            <person name="Gurnon J."/>
            <person name="Ladunga I."/>
            <person name="Lindquist E."/>
            <person name="Lucas S."/>
            <person name="Pangilinan J."/>
            <person name="Proschold T."/>
            <person name="Salamov A."/>
            <person name="Schmutz J."/>
            <person name="Weeks D."/>
            <person name="Yamada T."/>
            <person name="Claverie J.M."/>
            <person name="Grigoriev I."/>
            <person name="Van Etten J."/>
            <person name="Lomsadze A."/>
            <person name="Borodovsky M."/>
        </authorList>
    </citation>
    <scope>NUCLEOTIDE SEQUENCE [LARGE SCALE GENOMIC DNA]</scope>
    <source>
        <strain evidence="6 7">C-169</strain>
    </source>
</reference>
<feature type="region of interest" description="Disordered" evidence="5">
    <location>
        <begin position="111"/>
        <end position="172"/>
    </location>
</feature>
<gene>
    <name evidence="6" type="ORF">COCSUDRAFT_27303</name>
</gene>
<accession>I0Z8C5</accession>
<dbReference type="Gene3D" id="2.30.170.40">
    <property type="entry name" value="Ribosomal protein L28/L24"/>
    <property type="match status" value="1"/>
</dbReference>
<feature type="compositionally biased region" description="Low complexity" evidence="5">
    <location>
        <begin position="127"/>
        <end position="141"/>
    </location>
</feature>
<evidence type="ECO:0000256" key="3">
    <source>
        <dbReference type="ARBA" id="ARBA00023274"/>
    </source>
</evidence>
<dbReference type="EMBL" id="AGSI01000002">
    <property type="protein sequence ID" value="EIE26894.1"/>
    <property type="molecule type" value="Genomic_DNA"/>
</dbReference>
<dbReference type="RefSeq" id="XP_005651438.1">
    <property type="nucleotide sequence ID" value="XM_005651381.1"/>
</dbReference>
<dbReference type="KEGG" id="csl:COCSUDRAFT_27303"/>
<keyword evidence="2" id="KW-0689">Ribosomal protein</keyword>
<proteinExistence type="inferred from homology"/>
<evidence type="ECO:0000313" key="7">
    <source>
        <dbReference type="Proteomes" id="UP000007264"/>
    </source>
</evidence>
<name>I0Z8C5_COCSC</name>
<dbReference type="InterPro" id="IPR037147">
    <property type="entry name" value="Ribosomal_bL28_sf"/>
</dbReference>
<dbReference type="FunFam" id="2.30.170.40:FF:000003">
    <property type="entry name" value="54S ribosomal protein L24"/>
    <property type="match status" value="1"/>
</dbReference>
<evidence type="ECO:0000256" key="5">
    <source>
        <dbReference type="SAM" id="MobiDB-lite"/>
    </source>
</evidence>
<dbReference type="GO" id="GO:0003735">
    <property type="term" value="F:structural constituent of ribosome"/>
    <property type="evidence" value="ECO:0007669"/>
    <property type="project" value="InterPro"/>
</dbReference>
<dbReference type="Pfam" id="PF00830">
    <property type="entry name" value="Ribosomal_L28"/>
    <property type="match status" value="1"/>
</dbReference>
<protein>
    <recommendedName>
        <fullName evidence="4">Large ribosomal subunit protein bL28m</fullName>
    </recommendedName>
</protein>
<dbReference type="SUPFAM" id="SSF143800">
    <property type="entry name" value="L28p-like"/>
    <property type="match status" value="1"/>
</dbReference>
<dbReference type="OrthoDB" id="361870at2759"/>
<dbReference type="eggNOG" id="KOG3278">
    <property type="taxonomic scope" value="Eukaryota"/>
</dbReference>
<evidence type="ECO:0000313" key="6">
    <source>
        <dbReference type="EMBL" id="EIE26894.1"/>
    </source>
</evidence>
<dbReference type="Proteomes" id="UP000007264">
    <property type="component" value="Unassembled WGS sequence"/>
</dbReference>
<keyword evidence="7" id="KW-1185">Reference proteome</keyword>
<dbReference type="STRING" id="574566.I0Z8C5"/>